<dbReference type="EMBL" id="UOGC01000120">
    <property type="protein sequence ID" value="VAX21460.1"/>
    <property type="molecule type" value="Genomic_DNA"/>
</dbReference>
<dbReference type="SUPFAM" id="SSF141371">
    <property type="entry name" value="PilZ domain-like"/>
    <property type="match status" value="1"/>
</dbReference>
<dbReference type="Pfam" id="PF07238">
    <property type="entry name" value="PilZ"/>
    <property type="match status" value="1"/>
</dbReference>
<dbReference type="GO" id="GO:0035438">
    <property type="term" value="F:cyclic-di-GMP binding"/>
    <property type="evidence" value="ECO:0007669"/>
    <property type="project" value="InterPro"/>
</dbReference>
<accession>A0A3B1CFM2</accession>
<sequence length="107" mass="11845">MADEERRGAERQDDGASCDLFIEIQDGFMFHRISPALVDYSETGAQFSAYSDSHIKIGRTVIIHSCAGSPPKKHIIEAEIVWAYDGGGKINFGCQFLHVQNITPLFA</sequence>
<reference evidence="2" key="1">
    <citation type="submission" date="2018-06" db="EMBL/GenBank/DDBJ databases">
        <authorList>
            <person name="Zhirakovskaya E."/>
        </authorList>
    </citation>
    <scope>NUCLEOTIDE SEQUENCE</scope>
</reference>
<dbReference type="InterPro" id="IPR009875">
    <property type="entry name" value="PilZ_domain"/>
</dbReference>
<dbReference type="AlphaFoldDB" id="A0A3B1CFM2"/>
<organism evidence="2">
    <name type="scientific">hydrothermal vent metagenome</name>
    <dbReference type="NCBI Taxonomy" id="652676"/>
    <lineage>
        <taxon>unclassified sequences</taxon>
        <taxon>metagenomes</taxon>
        <taxon>ecological metagenomes</taxon>
    </lineage>
</organism>
<proteinExistence type="predicted"/>
<protein>
    <recommendedName>
        <fullName evidence="1">PilZ domain-containing protein</fullName>
    </recommendedName>
</protein>
<gene>
    <name evidence="2" type="ORF">MNBD_NITROSPINAE01-440</name>
</gene>
<name>A0A3B1CFM2_9ZZZZ</name>
<evidence type="ECO:0000313" key="2">
    <source>
        <dbReference type="EMBL" id="VAX21460.1"/>
    </source>
</evidence>
<feature type="domain" description="PilZ" evidence="1">
    <location>
        <begin position="6"/>
        <end position="101"/>
    </location>
</feature>
<evidence type="ECO:0000259" key="1">
    <source>
        <dbReference type="Pfam" id="PF07238"/>
    </source>
</evidence>